<dbReference type="RefSeq" id="WP_013408188.1">
    <property type="nucleotide sequence ID" value="NC_014655.1"/>
</dbReference>
<sequence length="78" mass="8852">MKILSFVHMNKDGKTRADVRPGMLVNIVLKKDQRTGELTQGIVKNILTSAPYHHRGIKVRLDDGQIGRVKEILPDEDF</sequence>
<organism evidence="1 2">
    <name type="scientific">Leadbetterella byssophila (strain DSM 17132 / JCM 16389 / KACC 11308 / NBRC 106382 / 4M15)</name>
    <dbReference type="NCBI Taxonomy" id="649349"/>
    <lineage>
        <taxon>Bacteria</taxon>
        <taxon>Pseudomonadati</taxon>
        <taxon>Bacteroidota</taxon>
        <taxon>Cytophagia</taxon>
        <taxon>Cytophagales</taxon>
        <taxon>Leadbetterellaceae</taxon>
        <taxon>Leadbetterella</taxon>
    </lineage>
</organism>
<reference key="1">
    <citation type="submission" date="2010-11" db="EMBL/GenBank/DDBJ databases">
        <title>The complete genome of Leadbetterella byssophila DSM 17132.</title>
        <authorList>
            <consortium name="US DOE Joint Genome Institute (JGI-PGF)"/>
            <person name="Lucas S."/>
            <person name="Copeland A."/>
            <person name="Lapidus A."/>
            <person name="Glavina del Rio T."/>
            <person name="Dalin E."/>
            <person name="Tice H."/>
            <person name="Bruce D."/>
            <person name="Goodwin L."/>
            <person name="Pitluck S."/>
            <person name="Kyrpides N."/>
            <person name="Mavromatis K."/>
            <person name="Ivanova N."/>
            <person name="Teshima H."/>
            <person name="Brettin T."/>
            <person name="Detter J.C."/>
            <person name="Han C."/>
            <person name="Tapia R."/>
            <person name="Land M."/>
            <person name="Hauser L."/>
            <person name="Markowitz V."/>
            <person name="Cheng J.-F."/>
            <person name="Hugenholtz P."/>
            <person name="Woyke T."/>
            <person name="Wu D."/>
            <person name="Tindall B."/>
            <person name="Pomrenke H.G."/>
            <person name="Brambilla E."/>
            <person name="Klenk H.-P."/>
            <person name="Eisen J.A."/>
        </authorList>
    </citation>
    <scope>NUCLEOTIDE SEQUENCE [LARGE SCALE GENOMIC DNA]</scope>
    <source>
        <strain>DSM 17132</strain>
    </source>
</reference>
<dbReference type="NCBIfam" id="TIGR03833">
    <property type="entry name" value="YwbE family protein"/>
    <property type="match status" value="1"/>
</dbReference>
<protein>
    <recommendedName>
        <fullName evidence="3">YwbE family protein</fullName>
    </recommendedName>
</protein>
<dbReference type="InterPro" id="IPR019240">
    <property type="entry name" value="DUF2196"/>
</dbReference>
<name>E4RWA4_LEAB4</name>
<dbReference type="Pfam" id="PF09962">
    <property type="entry name" value="DUF2196"/>
    <property type="match status" value="1"/>
</dbReference>
<reference evidence="1 2" key="2">
    <citation type="journal article" date="2011" name="Stand. Genomic Sci.">
        <title>Complete genome sequence of Leadbetterella byssophila type strain (4M15).</title>
        <authorList>
            <person name="Abt B."/>
            <person name="Teshima H."/>
            <person name="Lucas S."/>
            <person name="Lapidus A."/>
            <person name="Del Rio T.G."/>
            <person name="Nolan M."/>
            <person name="Tice H."/>
            <person name="Cheng J.F."/>
            <person name="Pitluck S."/>
            <person name="Liolios K."/>
            <person name="Pagani I."/>
            <person name="Ivanova N."/>
            <person name="Mavromatis K."/>
            <person name="Pati A."/>
            <person name="Tapia R."/>
            <person name="Han C."/>
            <person name="Goodwin L."/>
            <person name="Chen A."/>
            <person name="Palaniappan K."/>
            <person name="Land M."/>
            <person name="Hauser L."/>
            <person name="Chang Y.J."/>
            <person name="Jeffries C.D."/>
            <person name="Rohde M."/>
            <person name="Goker M."/>
            <person name="Tindall B.J."/>
            <person name="Detter J.C."/>
            <person name="Woyke T."/>
            <person name="Bristow J."/>
            <person name="Eisen J.A."/>
            <person name="Markowitz V."/>
            <person name="Hugenholtz P."/>
            <person name="Klenk H.P."/>
            <person name="Kyrpides N.C."/>
        </authorList>
    </citation>
    <scope>NUCLEOTIDE SEQUENCE [LARGE SCALE GENOMIC DNA]</scope>
    <source>
        <strain evidence="2">DSM 17132 / JCM 16389 / KACC 11308 / NBRC 106382 / 4M15</strain>
    </source>
</reference>
<dbReference type="Proteomes" id="UP000007435">
    <property type="component" value="Chromosome"/>
</dbReference>
<dbReference type="KEGG" id="lby:Lbys_1425"/>
<proteinExistence type="predicted"/>
<dbReference type="PANTHER" id="PTHR40069:SF1">
    <property type="entry name" value="YWBE PROTEIN"/>
    <property type="match status" value="1"/>
</dbReference>
<accession>E4RWA4</accession>
<dbReference type="HOGENOM" id="CLU_182218_0_0_10"/>
<keyword evidence="2" id="KW-1185">Reference proteome</keyword>
<evidence type="ECO:0000313" key="1">
    <source>
        <dbReference type="EMBL" id="ADQ17139.1"/>
    </source>
</evidence>
<evidence type="ECO:0008006" key="3">
    <source>
        <dbReference type="Google" id="ProtNLM"/>
    </source>
</evidence>
<gene>
    <name evidence="1" type="ordered locus">Lbys_1425</name>
</gene>
<dbReference type="PANTHER" id="PTHR40069">
    <property type="entry name" value="YWBE PROTEIN"/>
    <property type="match status" value="1"/>
</dbReference>
<dbReference type="EMBL" id="CP002305">
    <property type="protein sequence ID" value="ADQ17139.1"/>
    <property type="molecule type" value="Genomic_DNA"/>
</dbReference>
<dbReference type="AlphaFoldDB" id="E4RWA4"/>
<dbReference type="eggNOG" id="COG4895">
    <property type="taxonomic scope" value="Bacteria"/>
</dbReference>
<dbReference type="STRING" id="649349.Lbys_1425"/>
<evidence type="ECO:0000313" key="2">
    <source>
        <dbReference type="Proteomes" id="UP000007435"/>
    </source>
</evidence>